<dbReference type="Gene3D" id="3.40.50.150">
    <property type="entry name" value="Vaccinia Virus protein VP39"/>
    <property type="match status" value="1"/>
</dbReference>
<dbReference type="EMBL" id="NBIU01000026">
    <property type="protein sequence ID" value="PZT47632.1"/>
    <property type="molecule type" value="Genomic_DNA"/>
</dbReference>
<evidence type="ECO:0000313" key="3">
    <source>
        <dbReference type="Proteomes" id="UP000249746"/>
    </source>
</evidence>
<keyword evidence="3" id="KW-1185">Reference proteome</keyword>
<dbReference type="RefSeq" id="WP_111230298.1">
    <property type="nucleotide sequence ID" value="NZ_NBIU01000026.1"/>
</dbReference>
<organism evidence="2 3">
    <name type="scientific">Helicobacter valdiviensis</name>
    <dbReference type="NCBI Taxonomy" id="1458358"/>
    <lineage>
        <taxon>Bacteria</taxon>
        <taxon>Pseudomonadati</taxon>
        <taxon>Campylobacterota</taxon>
        <taxon>Epsilonproteobacteria</taxon>
        <taxon>Campylobacterales</taxon>
        <taxon>Helicobacteraceae</taxon>
        <taxon>Helicobacter</taxon>
    </lineage>
</organism>
<sequence length="245" mass="28244">MRDFLKENLKTAFWSAKESYEDNTPIQACLQDILLELLKKHKIDKTSSLLELGCGRGIFSKKLQEYIEVENFVALDLVDFSEDFKGLRIEFICEDIENQDLIKNIYQTKNIQMLISNATLQWVSQKTFFANLALVAPKDSYLCFGVFSKGNLEEIRKVCGVGLEYLSLQDYKNILSKNWQILEIAPFSHKLTFQSPLLAFRHLKLSGVNSLNSKFHLGKKHLLELENTFCNTLSYEALCILAQKR</sequence>
<gene>
    <name evidence="2" type="ORF">B6S12_08070</name>
</gene>
<evidence type="ECO:0000259" key="1">
    <source>
        <dbReference type="Pfam" id="PF01728"/>
    </source>
</evidence>
<accession>A0A2W6MT76</accession>
<name>A0A2W6MT76_9HELI</name>
<dbReference type="InterPro" id="IPR029063">
    <property type="entry name" value="SAM-dependent_MTases_sf"/>
</dbReference>
<dbReference type="InterPro" id="IPR002877">
    <property type="entry name" value="RNA_MeTrfase_FtsJ_dom"/>
</dbReference>
<dbReference type="GO" id="GO:0032259">
    <property type="term" value="P:methylation"/>
    <property type="evidence" value="ECO:0007669"/>
    <property type="project" value="InterPro"/>
</dbReference>
<feature type="domain" description="Ribosomal RNA methyltransferase FtsJ" evidence="1">
    <location>
        <begin position="34"/>
        <end position="116"/>
    </location>
</feature>
<evidence type="ECO:0000313" key="2">
    <source>
        <dbReference type="EMBL" id="PZT47632.1"/>
    </source>
</evidence>
<dbReference type="SUPFAM" id="SSF53335">
    <property type="entry name" value="S-adenosyl-L-methionine-dependent methyltransferases"/>
    <property type="match status" value="1"/>
</dbReference>
<dbReference type="OrthoDB" id="9802097at2"/>
<dbReference type="AlphaFoldDB" id="A0A2W6MT76"/>
<dbReference type="GO" id="GO:0008168">
    <property type="term" value="F:methyltransferase activity"/>
    <property type="evidence" value="ECO:0007669"/>
    <property type="project" value="InterPro"/>
</dbReference>
<dbReference type="Pfam" id="PF01728">
    <property type="entry name" value="FtsJ"/>
    <property type="match status" value="1"/>
</dbReference>
<comment type="caution">
    <text evidence="2">The sequence shown here is derived from an EMBL/GenBank/DDBJ whole genome shotgun (WGS) entry which is preliminary data.</text>
</comment>
<proteinExistence type="predicted"/>
<reference evidence="2 3" key="1">
    <citation type="submission" date="2017-03" db="EMBL/GenBank/DDBJ databases">
        <title>Genomic and clinical evidence uncovers the enterohepatic species Helicobacter valdiviensis as a potential human intestinal pathogen.</title>
        <authorList>
            <person name="Fresia P."/>
            <person name="Jara R."/>
            <person name="Sierra R."/>
            <person name="Ferres I."/>
            <person name="Greif G."/>
            <person name="Iraola G."/>
            <person name="Collado L."/>
        </authorList>
    </citation>
    <scope>NUCLEOTIDE SEQUENCE [LARGE SCALE GENOMIC DNA]</scope>
    <source>
        <strain evidence="2 3">WBE14</strain>
    </source>
</reference>
<protein>
    <recommendedName>
        <fullName evidence="1">Ribosomal RNA methyltransferase FtsJ domain-containing protein</fullName>
    </recommendedName>
</protein>
<dbReference type="Proteomes" id="UP000249746">
    <property type="component" value="Unassembled WGS sequence"/>
</dbReference>